<evidence type="ECO:0000256" key="2">
    <source>
        <dbReference type="ARBA" id="ARBA00022475"/>
    </source>
</evidence>
<keyword evidence="3 9" id="KW-0812">Transmembrane</keyword>
<keyword evidence="5" id="KW-0297">G-protein coupled receptor</keyword>
<dbReference type="PROSITE" id="PS50262">
    <property type="entry name" value="G_PROTEIN_RECEP_F1_2"/>
    <property type="match status" value="1"/>
</dbReference>
<accession>A0A915JFP5</accession>
<dbReference type="InterPro" id="IPR017452">
    <property type="entry name" value="GPCR_Rhodpsn_7TM"/>
</dbReference>
<keyword evidence="4 9" id="KW-1133">Transmembrane helix</keyword>
<evidence type="ECO:0000313" key="12">
    <source>
        <dbReference type="WBParaSite" id="nRc.2.0.1.t24361-RA"/>
    </source>
</evidence>
<keyword evidence="2" id="KW-1003">Cell membrane</keyword>
<dbReference type="Proteomes" id="UP000887565">
    <property type="component" value="Unplaced"/>
</dbReference>
<evidence type="ECO:0000256" key="7">
    <source>
        <dbReference type="ARBA" id="ARBA00023170"/>
    </source>
</evidence>
<reference evidence="12" key="1">
    <citation type="submission" date="2022-11" db="UniProtKB">
        <authorList>
            <consortium name="WormBaseParasite"/>
        </authorList>
    </citation>
    <scope>IDENTIFICATION</scope>
</reference>
<dbReference type="AlphaFoldDB" id="A0A915JFP5"/>
<dbReference type="Gene3D" id="1.20.1070.10">
    <property type="entry name" value="Rhodopsin 7-helix transmembrane proteins"/>
    <property type="match status" value="1"/>
</dbReference>
<keyword evidence="8" id="KW-0807">Transducer</keyword>
<protein>
    <submittedName>
        <fullName evidence="12">G-protein coupled receptors family 1 profile domain-containing protein</fullName>
    </submittedName>
</protein>
<keyword evidence="11" id="KW-1185">Reference proteome</keyword>
<feature type="transmembrane region" description="Helical" evidence="9">
    <location>
        <begin position="25"/>
        <end position="46"/>
    </location>
</feature>
<dbReference type="GO" id="GO:0043005">
    <property type="term" value="C:neuron projection"/>
    <property type="evidence" value="ECO:0007669"/>
    <property type="project" value="TreeGrafter"/>
</dbReference>
<evidence type="ECO:0000313" key="11">
    <source>
        <dbReference type="Proteomes" id="UP000887565"/>
    </source>
</evidence>
<dbReference type="PANTHER" id="PTHR24229:SF40">
    <property type="entry name" value="ALLATOSTATIN C RECEPTOR 1-RELATED"/>
    <property type="match status" value="1"/>
</dbReference>
<sequence length="192" mass="21905">MPNNSTNLSDSDNNNLVTIFETKKFWSFITFCYCVVFLVGIVGNLWSICSIIGSFMQNHGEGVCFRFLLPKSERIKIFNDVAYKKPPSKNSLAKKSNQNLMSKNLLLYNLALNLSDLCVLSNVFLLLTESYLERWPFGVGLCKFYWTLENANKIVSKFILTAMSLDRFVSMFWMKKPQSLTSLTVSSCSHVT</sequence>
<name>A0A915JFP5_ROMCU</name>
<evidence type="ECO:0000256" key="4">
    <source>
        <dbReference type="ARBA" id="ARBA00022989"/>
    </source>
</evidence>
<proteinExistence type="predicted"/>
<feature type="transmembrane region" description="Helical" evidence="9">
    <location>
        <begin position="105"/>
        <end position="127"/>
    </location>
</feature>
<evidence type="ECO:0000256" key="6">
    <source>
        <dbReference type="ARBA" id="ARBA00023136"/>
    </source>
</evidence>
<evidence type="ECO:0000256" key="8">
    <source>
        <dbReference type="ARBA" id="ARBA00023224"/>
    </source>
</evidence>
<organism evidence="11 12">
    <name type="scientific">Romanomermis culicivorax</name>
    <name type="common">Nematode worm</name>
    <dbReference type="NCBI Taxonomy" id="13658"/>
    <lineage>
        <taxon>Eukaryota</taxon>
        <taxon>Metazoa</taxon>
        <taxon>Ecdysozoa</taxon>
        <taxon>Nematoda</taxon>
        <taxon>Enoplea</taxon>
        <taxon>Dorylaimia</taxon>
        <taxon>Mermithida</taxon>
        <taxon>Mermithoidea</taxon>
        <taxon>Mermithidae</taxon>
        <taxon>Romanomermis</taxon>
    </lineage>
</organism>
<dbReference type="WBParaSite" id="nRc.2.0.1.t24361-RA">
    <property type="protein sequence ID" value="nRc.2.0.1.t24361-RA"/>
    <property type="gene ID" value="nRc.2.0.1.g24361"/>
</dbReference>
<keyword evidence="6 9" id="KW-0472">Membrane</keyword>
<dbReference type="GO" id="GO:0042277">
    <property type="term" value="F:peptide binding"/>
    <property type="evidence" value="ECO:0007669"/>
    <property type="project" value="TreeGrafter"/>
</dbReference>
<evidence type="ECO:0000256" key="1">
    <source>
        <dbReference type="ARBA" id="ARBA00004651"/>
    </source>
</evidence>
<evidence type="ECO:0000259" key="10">
    <source>
        <dbReference type="PROSITE" id="PS50262"/>
    </source>
</evidence>
<comment type="subcellular location">
    <subcellularLocation>
        <location evidence="1">Cell membrane</location>
        <topology evidence="1">Multi-pass membrane protein</topology>
    </subcellularLocation>
</comment>
<dbReference type="GO" id="GO:0005886">
    <property type="term" value="C:plasma membrane"/>
    <property type="evidence" value="ECO:0007669"/>
    <property type="project" value="UniProtKB-SubCell"/>
</dbReference>
<keyword evidence="7" id="KW-0675">Receptor</keyword>
<dbReference type="InterPro" id="IPR000276">
    <property type="entry name" value="GPCR_Rhodpsn"/>
</dbReference>
<evidence type="ECO:0000256" key="9">
    <source>
        <dbReference type="SAM" id="Phobius"/>
    </source>
</evidence>
<dbReference type="GO" id="GO:0004930">
    <property type="term" value="F:G protein-coupled receptor activity"/>
    <property type="evidence" value="ECO:0007669"/>
    <property type="project" value="UniProtKB-KW"/>
</dbReference>
<dbReference type="PRINTS" id="PR00237">
    <property type="entry name" value="GPCRRHODOPSN"/>
</dbReference>
<dbReference type="Pfam" id="PF00001">
    <property type="entry name" value="7tm_1"/>
    <property type="match status" value="1"/>
</dbReference>
<feature type="domain" description="G-protein coupled receptors family 1 profile" evidence="10">
    <location>
        <begin position="107"/>
        <end position="192"/>
    </location>
</feature>
<evidence type="ECO:0000256" key="3">
    <source>
        <dbReference type="ARBA" id="ARBA00022692"/>
    </source>
</evidence>
<dbReference type="SUPFAM" id="SSF81321">
    <property type="entry name" value="Family A G protein-coupled receptor-like"/>
    <property type="match status" value="1"/>
</dbReference>
<evidence type="ECO:0000256" key="5">
    <source>
        <dbReference type="ARBA" id="ARBA00023040"/>
    </source>
</evidence>
<dbReference type="PANTHER" id="PTHR24229">
    <property type="entry name" value="NEUROPEPTIDES RECEPTOR"/>
    <property type="match status" value="1"/>
</dbReference>